<dbReference type="RefSeq" id="WP_078933864.1">
    <property type="nucleotide sequence ID" value="NZ_FUWG01000015.1"/>
</dbReference>
<dbReference type="InterPro" id="IPR051401">
    <property type="entry name" value="GtrA_CellWall_Glycosyl"/>
</dbReference>
<dbReference type="PANTHER" id="PTHR38459:SF5">
    <property type="entry name" value="CELL WALL TEICHOIC ACID GLYCOSYLATION PROTEIN GTCA"/>
    <property type="match status" value="1"/>
</dbReference>
<feature type="domain" description="GtrA/DPMS transmembrane" evidence="7">
    <location>
        <begin position="14"/>
        <end position="130"/>
    </location>
</feature>
<dbReference type="GeneID" id="78317247"/>
<evidence type="ECO:0000256" key="4">
    <source>
        <dbReference type="ARBA" id="ARBA00022989"/>
    </source>
</evidence>
<evidence type="ECO:0000256" key="2">
    <source>
        <dbReference type="ARBA" id="ARBA00009399"/>
    </source>
</evidence>
<dbReference type="Proteomes" id="UP000190423">
    <property type="component" value="Unassembled WGS sequence"/>
</dbReference>
<feature type="transmembrane region" description="Helical" evidence="6">
    <location>
        <begin position="77"/>
        <end position="99"/>
    </location>
</feature>
<dbReference type="EMBL" id="FUWG01000015">
    <property type="protein sequence ID" value="SJZ65636.1"/>
    <property type="molecule type" value="Genomic_DNA"/>
</dbReference>
<gene>
    <name evidence="8" type="ORF">SAMN02745149_01971</name>
</gene>
<name>A0A1T4MFK7_TREPO</name>
<dbReference type="GO" id="GO:0005886">
    <property type="term" value="C:plasma membrane"/>
    <property type="evidence" value="ECO:0007669"/>
    <property type="project" value="TreeGrafter"/>
</dbReference>
<keyword evidence="4 6" id="KW-1133">Transmembrane helix</keyword>
<dbReference type="AlphaFoldDB" id="A0A1T4MFK7"/>
<dbReference type="PANTHER" id="PTHR38459">
    <property type="entry name" value="PROPHAGE BACTOPRENOL-LINKED GLUCOSE TRANSLOCASE HOMOLOG"/>
    <property type="match status" value="1"/>
</dbReference>
<evidence type="ECO:0000256" key="5">
    <source>
        <dbReference type="ARBA" id="ARBA00023136"/>
    </source>
</evidence>
<dbReference type="Pfam" id="PF04138">
    <property type="entry name" value="GtrA_DPMS_TM"/>
    <property type="match status" value="1"/>
</dbReference>
<keyword evidence="3 6" id="KW-0812">Transmembrane</keyword>
<feature type="transmembrane region" description="Helical" evidence="6">
    <location>
        <begin position="111"/>
        <end position="130"/>
    </location>
</feature>
<comment type="similarity">
    <text evidence="2">Belongs to the GtrA family.</text>
</comment>
<sequence>MLFQKETLRKIVAFTFWGVITTALNIVLYYCFRKIHIPVQVSTILSWFFCVLFAFLTNKKYVFRSNNTTVRAVFRELVYFYGSRMLSGLLDVVLMTVFIDFLKMNEILAKIIVEIILSAFNFLLSFFVIFKEKKQSQPQINDKQTEQM</sequence>
<accession>A0A1T4MFK7</accession>
<evidence type="ECO:0000313" key="9">
    <source>
        <dbReference type="Proteomes" id="UP000190423"/>
    </source>
</evidence>
<feature type="transmembrane region" description="Helical" evidence="6">
    <location>
        <begin position="12"/>
        <end position="31"/>
    </location>
</feature>
<reference evidence="8 9" key="1">
    <citation type="submission" date="2017-02" db="EMBL/GenBank/DDBJ databases">
        <authorList>
            <person name="Peterson S.W."/>
        </authorList>
    </citation>
    <scope>NUCLEOTIDE SEQUENCE [LARGE SCALE GENOMIC DNA]</scope>
    <source>
        <strain evidence="8 9">ATCC BAA-908</strain>
    </source>
</reference>
<evidence type="ECO:0000256" key="3">
    <source>
        <dbReference type="ARBA" id="ARBA00022692"/>
    </source>
</evidence>
<evidence type="ECO:0000256" key="6">
    <source>
        <dbReference type="SAM" id="Phobius"/>
    </source>
</evidence>
<evidence type="ECO:0000313" key="8">
    <source>
        <dbReference type="EMBL" id="SJZ65636.1"/>
    </source>
</evidence>
<dbReference type="STRING" id="261392.SAMN02745149_01971"/>
<organism evidence="8 9">
    <name type="scientific">Treponema porcinum</name>
    <dbReference type="NCBI Taxonomy" id="261392"/>
    <lineage>
        <taxon>Bacteria</taxon>
        <taxon>Pseudomonadati</taxon>
        <taxon>Spirochaetota</taxon>
        <taxon>Spirochaetia</taxon>
        <taxon>Spirochaetales</taxon>
        <taxon>Treponemataceae</taxon>
        <taxon>Treponema</taxon>
    </lineage>
</organism>
<keyword evidence="9" id="KW-1185">Reference proteome</keyword>
<proteinExistence type="inferred from homology"/>
<feature type="transmembrane region" description="Helical" evidence="6">
    <location>
        <begin position="37"/>
        <end position="56"/>
    </location>
</feature>
<protein>
    <submittedName>
        <fullName evidence="8">Putative flippase GtrA (Transmembrane translocase of bactoprenol-linked glucose)</fullName>
    </submittedName>
</protein>
<dbReference type="OrthoDB" id="361483at2"/>
<keyword evidence="5 6" id="KW-0472">Membrane</keyword>
<dbReference type="GO" id="GO:0000271">
    <property type="term" value="P:polysaccharide biosynthetic process"/>
    <property type="evidence" value="ECO:0007669"/>
    <property type="project" value="InterPro"/>
</dbReference>
<evidence type="ECO:0000256" key="1">
    <source>
        <dbReference type="ARBA" id="ARBA00004141"/>
    </source>
</evidence>
<comment type="subcellular location">
    <subcellularLocation>
        <location evidence="1">Membrane</location>
        <topology evidence="1">Multi-pass membrane protein</topology>
    </subcellularLocation>
</comment>
<evidence type="ECO:0000259" key="7">
    <source>
        <dbReference type="Pfam" id="PF04138"/>
    </source>
</evidence>
<dbReference type="InterPro" id="IPR007267">
    <property type="entry name" value="GtrA_DPMS_TM"/>
</dbReference>